<keyword evidence="1" id="KW-0812">Transmembrane</keyword>
<evidence type="ECO:0000313" key="2">
    <source>
        <dbReference type="EMBL" id="NRN66514.1"/>
    </source>
</evidence>
<evidence type="ECO:0000256" key="1">
    <source>
        <dbReference type="SAM" id="Phobius"/>
    </source>
</evidence>
<feature type="transmembrane region" description="Helical" evidence="1">
    <location>
        <begin position="67"/>
        <end position="86"/>
    </location>
</feature>
<gene>
    <name evidence="2" type="ORF">GC106_37390</name>
</gene>
<proteinExistence type="predicted"/>
<comment type="caution">
    <text evidence="2">The sequence shown here is derived from an EMBL/GenBank/DDBJ whole genome shotgun (WGS) entry which is preliminary data.</text>
</comment>
<dbReference type="EMBL" id="JAAATY010000010">
    <property type="protein sequence ID" value="NRN66514.1"/>
    <property type="molecule type" value="Genomic_DNA"/>
</dbReference>
<accession>A0ABX2F597</accession>
<protein>
    <submittedName>
        <fullName evidence="2">Uncharacterized protein</fullName>
    </submittedName>
</protein>
<keyword evidence="3" id="KW-1185">Reference proteome</keyword>
<sequence length="115" mass="12495">MIANTLLAFVVSCVVIRWCAPQVLRALAKTIQTAVVLCAAVLIWPEYRISTSRRREHRVPSRLAYDYSAAVGWIAMLAYRFVGYVLNGVANGLRGISVGMVAVLGVAVTVGFLLV</sequence>
<evidence type="ECO:0000313" key="3">
    <source>
        <dbReference type="Proteomes" id="UP000763557"/>
    </source>
</evidence>
<dbReference type="RefSeq" id="WP_173132659.1">
    <property type="nucleotide sequence ID" value="NZ_CBCSGW010000003.1"/>
</dbReference>
<name>A0ABX2F597_9PSEU</name>
<reference evidence="2 3" key="1">
    <citation type="submission" date="2020-01" db="EMBL/GenBank/DDBJ databases">
        <title>Kibdelosporangium persica a novel Actinomycetes from a hot desert in Iran.</title>
        <authorList>
            <person name="Safaei N."/>
            <person name="Zaburannyi N."/>
            <person name="Mueller R."/>
            <person name="Wink J."/>
        </authorList>
    </citation>
    <scope>NUCLEOTIDE SEQUENCE [LARGE SCALE GENOMIC DNA]</scope>
    <source>
        <strain evidence="2 3">4NS15</strain>
    </source>
</reference>
<organism evidence="2 3">
    <name type="scientific">Kibdelosporangium persicum</name>
    <dbReference type="NCBI Taxonomy" id="2698649"/>
    <lineage>
        <taxon>Bacteria</taxon>
        <taxon>Bacillati</taxon>
        <taxon>Actinomycetota</taxon>
        <taxon>Actinomycetes</taxon>
        <taxon>Pseudonocardiales</taxon>
        <taxon>Pseudonocardiaceae</taxon>
        <taxon>Kibdelosporangium</taxon>
    </lineage>
</organism>
<feature type="transmembrane region" description="Helical" evidence="1">
    <location>
        <begin position="92"/>
        <end position="114"/>
    </location>
</feature>
<dbReference type="Proteomes" id="UP000763557">
    <property type="component" value="Unassembled WGS sequence"/>
</dbReference>
<keyword evidence="1" id="KW-0472">Membrane</keyword>
<keyword evidence="1" id="KW-1133">Transmembrane helix</keyword>